<dbReference type="EMBL" id="CM004403">
    <property type="protein sequence ID" value="KAG8634484.1"/>
    <property type="molecule type" value="Genomic_DNA"/>
</dbReference>
<protein>
    <submittedName>
        <fullName evidence="1">Uncharacterized protein</fullName>
    </submittedName>
</protein>
<organism evidence="1 2">
    <name type="scientific">Manihot esculenta</name>
    <name type="common">Cassava</name>
    <name type="synonym">Jatropha manihot</name>
    <dbReference type="NCBI Taxonomy" id="3983"/>
    <lineage>
        <taxon>Eukaryota</taxon>
        <taxon>Viridiplantae</taxon>
        <taxon>Streptophyta</taxon>
        <taxon>Embryophyta</taxon>
        <taxon>Tracheophyta</taxon>
        <taxon>Spermatophyta</taxon>
        <taxon>Magnoliopsida</taxon>
        <taxon>eudicotyledons</taxon>
        <taxon>Gunneridae</taxon>
        <taxon>Pentapetalae</taxon>
        <taxon>rosids</taxon>
        <taxon>fabids</taxon>
        <taxon>Malpighiales</taxon>
        <taxon>Euphorbiaceae</taxon>
        <taxon>Crotonoideae</taxon>
        <taxon>Manihoteae</taxon>
        <taxon>Manihot</taxon>
    </lineage>
</organism>
<comment type="caution">
    <text evidence="1">The sequence shown here is derived from an EMBL/GenBank/DDBJ whole genome shotgun (WGS) entry which is preliminary data.</text>
</comment>
<reference evidence="2" key="1">
    <citation type="journal article" date="2016" name="Nat. Biotechnol.">
        <title>Sequencing wild and cultivated cassava and related species reveals extensive interspecific hybridization and genetic diversity.</title>
        <authorList>
            <person name="Bredeson J.V."/>
            <person name="Lyons J.B."/>
            <person name="Prochnik S.E."/>
            <person name="Wu G.A."/>
            <person name="Ha C.M."/>
            <person name="Edsinger-Gonzales E."/>
            <person name="Grimwood J."/>
            <person name="Schmutz J."/>
            <person name="Rabbi I.Y."/>
            <person name="Egesi C."/>
            <person name="Nauluvula P."/>
            <person name="Lebot V."/>
            <person name="Ndunguru J."/>
            <person name="Mkamilo G."/>
            <person name="Bart R.S."/>
            <person name="Setter T.L."/>
            <person name="Gleadow R.M."/>
            <person name="Kulakow P."/>
            <person name="Ferguson M.E."/>
            <person name="Rounsley S."/>
            <person name="Rokhsar D.S."/>
        </authorList>
    </citation>
    <scope>NUCLEOTIDE SEQUENCE [LARGE SCALE GENOMIC DNA]</scope>
    <source>
        <strain evidence="2">cv. AM560-2</strain>
    </source>
</reference>
<evidence type="ECO:0000313" key="1">
    <source>
        <dbReference type="EMBL" id="KAG8634484.1"/>
    </source>
</evidence>
<dbReference type="Proteomes" id="UP000091857">
    <property type="component" value="Chromosome 17"/>
</dbReference>
<keyword evidence="2" id="KW-1185">Reference proteome</keyword>
<proteinExistence type="predicted"/>
<accession>A0ACB7G3N0</accession>
<sequence length="172" mass="17543">MAALKWVYVVLLIILLFELGSCRILSDQKDQESSKPDNPGFLAGLGGTWKGIPFLGIRAGGGFLRIGSDRHGKGTFGGGGGGGGFNGGTSRPNGCNCDSTKNGGGGGFNGGTSRPNGCNCDSTKNGGGGGYPTHSNPSGPPVTCRPMNCSNESVSYSEGYRRYLDSSPTPLS</sequence>
<evidence type="ECO:0000313" key="2">
    <source>
        <dbReference type="Proteomes" id="UP000091857"/>
    </source>
</evidence>
<name>A0ACB7G3N0_MANES</name>
<gene>
    <name evidence="1" type="ORF">MANES_17G044166v8</name>
</gene>